<evidence type="ECO:0000313" key="2">
    <source>
        <dbReference type="Proteomes" id="UP000463700"/>
    </source>
</evidence>
<reference evidence="1 2" key="1">
    <citation type="journal article" date="2020" name="Int. J. Syst. Evol. Microbiol.">
        <title>Paraburkholderia madseniana sp. nov., a phenolic acid-degrading bacterium isolated from acidic forest soil.</title>
        <authorList>
            <person name="Wilhelm R.C."/>
            <person name="Murphy S.J.L."/>
            <person name="Feriancek N.M."/>
            <person name="Karasz D.C."/>
            <person name="DeRito C.M."/>
            <person name="Newman J.D."/>
            <person name="Buckley D.H."/>
        </authorList>
    </citation>
    <scope>NUCLEOTIDE SEQUENCE [LARGE SCALE GENOMIC DNA]</scope>
    <source>
        <strain evidence="1 2">RP11</strain>
    </source>
</reference>
<sequence length="81" mass="8949">MLDTGLPARMLFSQVSWLADAPAASTPWLNAGHAKTRRCDQVGPLLVVDFATYIMAVGIFRVPDDKELTPAVGFRRLFAMR</sequence>
<comment type="caution">
    <text evidence="1">The sequence shown here is derived from an EMBL/GenBank/DDBJ whole genome shotgun (WGS) entry which is preliminary data.</text>
</comment>
<dbReference type="RefSeq" id="WP_154567572.1">
    <property type="nucleotide sequence ID" value="NZ_VOSW01000181.1"/>
</dbReference>
<dbReference type="EMBL" id="VOSW01000181">
    <property type="protein sequence ID" value="KAE8753671.1"/>
    <property type="molecule type" value="Genomic_DNA"/>
</dbReference>
<proteinExistence type="predicted"/>
<name>A0A6N6W025_9BURK</name>
<dbReference type="Proteomes" id="UP000463700">
    <property type="component" value="Unassembled WGS sequence"/>
</dbReference>
<protein>
    <submittedName>
        <fullName evidence="1">Uncharacterized protein</fullName>
    </submittedName>
</protein>
<dbReference type="AlphaFoldDB" id="A0A6N6W025"/>
<evidence type="ECO:0000313" key="1">
    <source>
        <dbReference type="EMBL" id="KAE8753671.1"/>
    </source>
</evidence>
<organism evidence="1 2">
    <name type="scientific">Paraburkholderia madseniana</name>
    <dbReference type="NCBI Taxonomy" id="2599607"/>
    <lineage>
        <taxon>Bacteria</taxon>
        <taxon>Pseudomonadati</taxon>
        <taxon>Pseudomonadota</taxon>
        <taxon>Betaproteobacteria</taxon>
        <taxon>Burkholderiales</taxon>
        <taxon>Burkholderiaceae</taxon>
        <taxon>Paraburkholderia</taxon>
    </lineage>
</organism>
<gene>
    <name evidence="1" type="ORF">FSO04_43860</name>
</gene>
<accession>A0A6N6W025</accession>